<dbReference type="SUPFAM" id="SSF51206">
    <property type="entry name" value="cAMP-binding domain-like"/>
    <property type="match status" value="1"/>
</dbReference>
<dbReference type="Gene3D" id="2.60.120.10">
    <property type="entry name" value="Jelly Rolls"/>
    <property type="match status" value="1"/>
</dbReference>
<sequence length="507" mass="56142">MENGVQPALSGPHDLAATVTSTHEPGPWSSAREALRQAPWLRRVPVKTLDALAGQAVLHRAPAGSMLFDQAERPTFAQILLSGSVELLGVRDQIETLVELLRPVDLVIPAAVISGQPYLMRARIYEEAQLVLVRAKAFRDAIRSDHVLCRATLGCLSAQFRRQVRHAKNLKLRSAEERVSCYLVSLLGESSADITIRLPIEKRLIASQLGMTRETFSRALSGMAKFGIVVRGEIMHIADSTAARTRFPLDPLIDGLELISPLTTGNPDHGHDSRYPAFRSDESAARNDLCLCGLLCRLDDVWGHRHPNPQGTWPQRVGIRPVDGYAGLDRRSVSTAAGDLDGSVRRPHRHVHPARRLRRPAMAIVLRGRALAIPPGGIGIGTGRCVLRDRDALCRQVLSQGEKRLCDGLLRRRRDRSRHQHVCGAILGVKLWLAERAESLRRMLAGDRSAVLVPRRARSWKVQQLCADSPAARGSSRSAGLEILPILFDRFRRVYRCFDLAAAVFRQ</sequence>
<evidence type="ECO:0000256" key="4">
    <source>
        <dbReference type="SAM" id="MobiDB-lite"/>
    </source>
</evidence>
<evidence type="ECO:0000256" key="3">
    <source>
        <dbReference type="ARBA" id="ARBA00023163"/>
    </source>
</evidence>
<reference evidence="7 8" key="1">
    <citation type="submission" date="2019-05" db="EMBL/GenBank/DDBJ databases">
        <authorList>
            <person name="Farhan Ul Haque M."/>
        </authorList>
    </citation>
    <scope>NUCLEOTIDE SEQUENCE [LARGE SCALE GENOMIC DNA]</scope>
    <source>
        <strain evidence="7">2</strain>
    </source>
</reference>
<evidence type="ECO:0000313" key="7">
    <source>
        <dbReference type="EMBL" id="VTZ49378.1"/>
    </source>
</evidence>
<dbReference type="SUPFAM" id="SSF46785">
    <property type="entry name" value="Winged helix' DNA-binding domain"/>
    <property type="match status" value="1"/>
</dbReference>
<dbReference type="AlphaFoldDB" id="A0A8B6M3H9"/>
<gene>
    <name evidence="7" type="ORF">MPC4_160028</name>
</gene>
<protein>
    <submittedName>
        <fullName evidence="7">Transcriptional regulator, Crp/Fnr family (Modular protein)</fullName>
    </submittedName>
</protein>
<keyword evidence="3" id="KW-0804">Transcription</keyword>
<evidence type="ECO:0000256" key="2">
    <source>
        <dbReference type="ARBA" id="ARBA00023125"/>
    </source>
</evidence>
<keyword evidence="1" id="KW-0805">Transcription regulation</keyword>
<evidence type="ECO:0000259" key="6">
    <source>
        <dbReference type="PROSITE" id="PS51063"/>
    </source>
</evidence>
<proteinExistence type="predicted"/>
<dbReference type="InterPro" id="IPR012318">
    <property type="entry name" value="HTH_CRP"/>
</dbReference>
<dbReference type="GO" id="GO:0003677">
    <property type="term" value="F:DNA binding"/>
    <property type="evidence" value="ECO:0007669"/>
    <property type="project" value="UniProtKB-KW"/>
</dbReference>
<dbReference type="Proteomes" id="UP000485880">
    <property type="component" value="Unassembled WGS sequence"/>
</dbReference>
<dbReference type="PROSITE" id="PS51063">
    <property type="entry name" value="HTH_CRP_2"/>
    <property type="match status" value="1"/>
</dbReference>
<dbReference type="InterPro" id="IPR000595">
    <property type="entry name" value="cNMP-bd_dom"/>
</dbReference>
<dbReference type="PANTHER" id="PTHR24567:SF26">
    <property type="entry name" value="REGULATORY PROTEIN YEIL"/>
    <property type="match status" value="1"/>
</dbReference>
<accession>A0A8B6M3H9</accession>
<name>A0A8B6M3H9_METTU</name>
<dbReference type="GO" id="GO:0005829">
    <property type="term" value="C:cytosol"/>
    <property type="evidence" value="ECO:0007669"/>
    <property type="project" value="TreeGrafter"/>
</dbReference>
<dbReference type="Pfam" id="PF00027">
    <property type="entry name" value="cNMP_binding"/>
    <property type="match status" value="1"/>
</dbReference>
<evidence type="ECO:0000256" key="1">
    <source>
        <dbReference type="ARBA" id="ARBA00023015"/>
    </source>
</evidence>
<dbReference type="PROSITE" id="PS50042">
    <property type="entry name" value="CNMP_BINDING_3"/>
    <property type="match status" value="1"/>
</dbReference>
<feature type="domain" description="HTH crp-type" evidence="6">
    <location>
        <begin position="173"/>
        <end position="241"/>
    </location>
</feature>
<dbReference type="CDD" id="cd00038">
    <property type="entry name" value="CAP_ED"/>
    <property type="match status" value="1"/>
</dbReference>
<feature type="region of interest" description="Disordered" evidence="4">
    <location>
        <begin position="1"/>
        <end position="31"/>
    </location>
</feature>
<keyword evidence="2" id="KW-0238">DNA-binding</keyword>
<organism evidence="7 8">
    <name type="scientific">Methylocella tundrae</name>
    <dbReference type="NCBI Taxonomy" id="227605"/>
    <lineage>
        <taxon>Bacteria</taxon>
        <taxon>Pseudomonadati</taxon>
        <taxon>Pseudomonadota</taxon>
        <taxon>Alphaproteobacteria</taxon>
        <taxon>Hyphomicrobiales</taxon>
        <taxon>Beijerinckiaceae</taxon>
        <taxon>Methylocella</taxon>
    </lineage>
</organism>
<dbReference type="Pfam" id="PF13545">
    <property type="entry name" value="HTH_Crp_2"/>
    <property type="match status" value="1"/>
</dbReference>
<dbReference type="SMART" id="SM00419">
    <property type="entry name" value="HTH_CRP"/>
    <property type="match status" value="1"/>
</dbReference>
<dbReference type="Gene3D" id="1.10.10.10">
    <property type="entry name" value="Winged helix-like DNA-binding domain superfamily/Winged helix DNA-binding domain"/>
    <property type="match status" value="1"/>
</dbReference>
<feature type="domain" description="Cyclic nucleotide-binding" evidence="5">
    <location>
        <begin position="47"/>
        <end position="142"/>
    </location>
</feature>
<evidence type="ECO:0000259" key="5">
    <source>
        <dbReference type="PROSITE" id="PS50042"/>
    </source>
</evidence>
<comment type="caution">
    <text evidence="7">The sequence shown here is derived from an EMBL/GenBank/DDBJ whole genome shotgun (WGS) entry which is preliminary data.</text>
</comment>
<dbReference type="InterPro" id="IPR036388">
    <property type="entry name" value="WH-like_DNA-bd_sf"/>
</dbReference>
<keyword evidence="8" id="KW-1185">Reference proteome</keyword>
<dbReference type="EMBL" id="CABFMQ020000068">
    <property type="protein sequence ID" value="VTZ49378.1"/>
    <property type="molecule type" value="Genomic_DNA"/>
</dbReference>
<dbReference type="GO" id="GO:0003700">
    <property type="term" value="F:DNA-binding transcription factor activity"/>
    <property type="evidence" value="ECO:0007669"/>
    <property type="project" value="TreeGrafter"/>
</dbReference>
<dbReference type="InterPro" id="IPR036390">
    <property type="entry name" value="WH_DNA-bd_sf"/>
</dbReference>
<dbReference type="InterPro" id="IPR014710">
    <property type="entry name" value="RmlC-like_jellyroll"/>
</dbReference>
<evidence type="ECO:0000313" key="8">
    <source>
        <dbReference type="Proteomes" id="UP000485880"/>
    </source>
</evidence>
<dbReference type="InterPro" id="IPR018490">
    <property type="entry name" value="cNMP-bd_dom_sf"/>
</dbReference>
<dbReference type="InterPro" id="IPR050397">
    <property type="entry name" value="Env_Response_Regulators"/>
</dbReference>
<dbReference type="PANTHER" id="PTHR24567">
    <property type="entry name" value="CRP FAMILY TRANSCRIPTIONAL REGULATORY PROTEIN"/>
    <property type="match status" value="1"/>
</dbReference>